<sequence length="389" mass="44671">MEVTEINDDSNLSNEDEIGVKDVFKFNRRSISPSTDSKIYNPLTGQDDDEDNEEDFNNYKPSNTDEMLMQGLTKVKLNPLESPDMRKQQSNNKGYQQQQQHQNEEEIETNHFAEKMMNSSISSVDKSSLFADDTNRVDDSMSPESQGIQNDIFPSTKDNHINDGDYNNMNMNNLTINTNRNSISNYSDYPPTPTINSHQQRYQNSTNKHHNTSSISGTANDIANSINSLSNKIEEIKYDSGTGPCRRCHNEITGKQKSIWSKDFQLSGQWHRKCFLCYTCNTPFRRGESCYVFEDKPYCETHFHELNGTICKICDKGVEGECLENEIGEIFHSSCLTCHYCNNVIKSDYFVYSNHILCENDAIKQSKLLKENGGIDDKVSRRRTKFLYL</sequence>
<dbReference type="EMBL" id="BSXV01004457">
    <property type="protein sequence ID" value="GMF00526.1"/>
    <property type="molecule type" value="Genomic_DNA"/>
</dbReference>
<evidence type="ECO:0000313" key="1">
    <source>
        <dbReference type="EMBL" id="GMF00526.1"/>
    </source>
</evidence>
<proteinExistence type="predicted"/>
<organism evidence="1 2">
    <name type="scientific">Candida boidinii</name>
    <name type="common">Yeast</name>
    <dbReference type="NCBI Taxonomy" id="5477"/>
    <lineage>
        <taxon>Eukaryota</taxon>
        <taxon>Fungi</taxon>
        <taxon>Dikarya</taxon>
        <taxon>Ascomycota</taxon>
        <taxon>Saccharomycotina</taxon>
        <taxon>Pichiomycetes</taxon>
        <taxon>Pichiales</taxon>
        <taxon>Pichiaceae</taxon>
        <taxon>Ogataea</taxon>
        <taxon>Ogataea/Candida clade</taxon>
    </lineage>
</organism>
<evidence type="ECO:0000313" key="2">
    <source>
        <dbReference type="Proteomes" id="UP001165101"/>
    </source>
</evidence>
<reference evidence="1" key="1">
    <citation type="submission" date="2023-04" db="EMBL/GenBank/DDBJ databases">
        <title>Candida boidinii NBRC 1967.</title>
        <authorList>
            <person name="Ichikawa N."/>
            <person name="Sato H."/>
            <person name="Tonouchi N."/>
        </authorList>
    </citation>
    <scope>NUCLEOTIDE SEQUENCE</scope>
    <source>
        <strain evidence="1">NBRC 1967</strain>
    </source>
</reference>
<keyword evidence="2" id="KW-1185">Reference proteome</keyword>
<accession>A0ACB5U581</accession>
<gene>
    <name evidence="1" type="ORF">Cboi01_000557400</name>
</gene>
<name>A0ACB5U581_CANBO</name>
<comment type="caution">
    <text evidence="1">The sequence shown here is derived from an EMBL/GenBank/DDBJ whole genome shotgun (WGS) entry which is preliminary data.</text>
</comment>
<protein>
    <submittedName>
        <fullName evidence="1">Unnamed protein product</fullName>
    </submittedName>
</protein>
<dbReference type="Proteomes" id="UP001165101">
    <property type="component" value="Unassembled WGS sequence"/>
</dbReference>